<evidence type="ECO:0000256" key="1">
    <source>
        <dbReference type="ARBA" id="ARBA00004123"/>
    </source>
</evidence>
<protein>
    <recommendedName>
        <fullName evidence="5">G-patch domain-containing protein</fullName>
    </recommendedName>
</protein>
<sequence length="596" mass="65891">MKRPTVDSVDSFGRARGSAWGKSSAPDDVDDVRHNSIGQDPARCAECHSKNHPRDSICTRCGANLRPMAHNNSDEYRRLDDEGHYGRNRSFSNASSSYTEHHVRSGNDRYSERRKEDDEDGHYGPSSFRHEKEEDRRGYRDGRSSRKQHRNTSIGEPEPSRQCEWPPSFESGGAAYVFDARSAFFYEAASDFFYDPKTKLYFSNKKQMYFQHVPGNHPPYEQLLPDENQQTTTTPGLTASCAGEQPTEAVMSAADSINSFGVSNVPANKGEKKNKIMISIKKKPSSIVSDQRERSTQVKNNKTTNDLTSALKKSGDKSKAASSTLNEPLTLPQKVKKQHDADIAKWSRLGKEIRSEGDDASVKKKAATGDKTSSSNHDTRPPQTGKPLAKGEEVKKTASGQPICLLCKRKFANTDKLRQHEQISKLHKDNLAKKKKAVDEAKKAAMTTQSQTMPGAVEYRDRAKERRGMFESVVNVVAVPPMNAAVHLGPSLTRPRNVVETQVVRPDEHLGDSNIGNKMLQKLGWKTGQSLGRKQASATDQVGASDATLNLQQDWERIETMASSSTGANNAGRGTRGHHQAGIGGDASKHNYYGST</sequence>
<evidence type="ECO:0000256" key="2">
    <source>
        <dbReference type="ARBA" id="ARBA00022884"/>
    </source>
</evidence>
<dbReference type="PROSITE" id="PS50174">
    <property type="entry name" value="G_PATCH"/>
    <property type="match status" value="1"/>
</dbReference>
<organism evidence="6">
    <name type="scientific">Attheya septentrionalis</name>
    <dbReference type="NCBI Taxonomy" id="420275"/>
    <lineage>
        <taxon>Eukaryota</taxon>
        <taxon>Sar</taxon>
        <taxon>Stramenopiles</taxon>
        <taxon>Ochrophyta</taxon>
        <taxon>Bacillariophyta</taxon>
        <taxon>Coscinodiscophyceae</taxon>
        <taxon>Chaetocerotophycidae</taxon>
        <taxon>Chaetocerotales</taxon>
        <taxon>Attheyaceae</taxon>
        <taxon>Attheya</taxon>
    </lineage>
</organism>
<proteinExistence type="predicted"/>
<dbReference type="EMBL" id="HBHQ01025509">
    <property type="protein sequence ID" value="CAD9825390.1"/>
    <property type="molecule type" value="Transcribed_RNA"/>
</dbReference>
<dbReference type="Pfam" id="PF01585">
    <property type="entry name" value="G-patch"/>
    <property type="match status" value="1"/>
</dbReference>
<dbReference type="PANTHER" id="PTHR13948:SF3">
    <property type="entry name" value="FI21118P1"/>
    <property type="match status" value="1"/>
</dbReference>
<dbReference type="Gene3D" id="3.30.160.60">
    <property type="entry name" value="Classic Zinc Finger"/>
    <property type="match status" value="1"/>
</dbReference>
<feature type="compositionally biased region" description="Basic and acidic residues" evidence="4">
    <location>
        <begin position="72"/>
        <end position="85"/>
    </location>
</feature>
<reference evidence="6" key="1">
    <citation type="submission" date="2021-01" db="EMBL/GenBank/DDBJ databases">
        <authorList>
            <person name="Corre E."/>
            <person name="Pelletier E."/>
            <person name="Niang G."/>
            <person name="Scheremetjew M."/>
            <person name="Finn R."/>
            <person name="Kale V."/>
            <person name="Holt S."/>
            <person name="Cochrane G."/>
            <person name="Meng A."/>
            <person name="Brown T."/>
            <person name="Cohen L."/>
        </authorList>
    </citation>
    <scope>NUCLEOTIDE SEQUENCE</scope>
    <source>
        <strain evidence="6">CCMP2084</strain>
    </source>
</reference>
<feature type="compositionally biased region" description="Polar residues" evidence="4">
    <location>
        <begin position="227"/>
        <end position="237"/>
    </location>
</feature>
<evidence type="ECO:0000256" key="3">
    <source>
        <dbReference type="ARBA" id="ARBA00023242"/>
    </source>
</evidence>
<dbReference type="CDD" id="cd16074">
    <property type="entry name" value="OCRE"/>
    <property type="match status" value="1"/>
</dbReference>
<dbReference type="Pfam" id="PF17780">
    <property type="entry name" value="OCRE"/>
    <property type="match status" value="1"/>
</dbReference>
<name>A0A7S2UNJ0_9STRA</name>
<evidence type="ECO:0000259" key="5">
    <source>
        <dbReference type="PROSITE" id="PS50174"/>
    </source>
</evidence>
<dbReference type="SMART" id="SM00443">
    <property type="entry name" value="G_patch"/>
    <property type="match status" value="1"/>
</dbReference>
<feature type="domain" description="G-patch" evidence="5">
    <location>
        <begin position="512"/>
        <end position="578"/>
    </location>
</feature>
<feature type="region of interest" description="Disordered" evidence="4">
    <location>
        <begin position="1"/>
        <end position="167"/>
    </location>
</feature>
<dbReference type="GO" id="GO:0005634">
    <property type="term" value="C:nucleus"/>
    <property type="evidence" value="ECO:0007669"/>
    <property type="project" value="UniProtKB-SubCell"/>
</dbReference>
<evidence type="ECO:0000313" key="6">
    <source>
        <dbReference type="EMBL" id="CAD9825390.1"/>
    </source>
</evidence>
<feature type="region of interest" description="Disordered" evidence="4">
    <location>
        <begin position="260"/>
        <end position="395"/>
    </location>
</feature>
<feature type="compositionally biased region" description="Basic and acidic residues" evidence="4">
    <location>
        <begin position="128"/>
        <end position="144"/>
    </location>
</feature>
<feature type="compositionally biased region" description="Basic and acidic residues" evidence="4">
    <location>
        <begin position="43"/>
        <end position="57"/>
    </location>
</feature>
<accession>A0A7S2UNJ0</accession>
<keyword evidence="2" id="KW-0694">RNA-binding</keyword>
<dbReference type="AlphaFoldDB" id="A0A7S2UNJ0"/>
<dbReference type="GO" id="GO:0003723">
    <property type="term" value="F:RNA binding"/>
    <property type="evidence" value="ECO:0007669"/>
    <property type="project" value="UniProtKB-KW"/>
</dbReference>
<feature type="compositionally biased region" description="Basic and acidic residues" evidence="4">
    <location>
        <begin position="338"/>
        <end position="362"/>
    </location>
</feature>
<feature type="compositionally biased region" description="Polar residues" evidence="4">
    <location>
        <begin position="297"/>
        <end position="308"/>
    </location>
</feature>
<feature type="region of interest" description="Disordered" evidence="4">
    <location>
        <begin position="217"/>
        <end position="238"/>
    </location>
</feature>
<feature type="region of interest" description="Disordered" evidence="4">
    <location>
        <begin position="561"/>
        <end position="596"/>
    </location>
</feature>
<dbReference type="GO" id="GO:0000398">
    <property type="term" value="P:mRNA splicing, via spliceosome"/>
    <property type="evidence" value="ECO:0007669"/>
    <property type="project" value="TreeGrafter"/>
</dbReference>
<comment type="subcellular location">
    <subcellularLocation>
        <location evidence="1">Nucleus</location>
    </subcellularLocation>
</comment>
<feature type="compositionally biased region" description="Polar residues" evidence="4">
    <location>
        <begin position="89"/>
        <end position="98"/>
    </location>
</feature>
<dbReference type="InterPro" id="IPR000467">
    <property type="entry name" value="G_patch_dom"/>
</dbReference>
<evidence type="ECO:0000256" key="4">
    <source>
        <dbReference type="SAM" id="MobiDB-lite"/>
    </source>
</evidence>
<keyword evidence="3" id="KW-0539">Nucleus</keyword>
<dbReference type="InterPro" id="IPR041591">
    <property type="entry name" value="OCRE"/>
</dbReference>
<gene>
    <name evidence="6" type="ORF">ASEP1449_LOCUS17224</name>
</gene>
<feature type="compositionally biased region" description="Basic and acidic residues" evidence="4">
    <location>
        <begin position="99"/>
        <end position="116"/>
    </location>
</feature>
<dbReference type="PANTHER" id="PTHR13948">
    <property type="entry name" value="RNA-BINDING PROTEIN"/>
    <property type="match status" value="1"/>
</dbReference>